<accession>L1MBJ0</accession>
<evidence type="ECO:0000256" key="4">
    <source>
        <dbReference type="ARBA" id="ARBA00023315"/>
    </source>
</evidence>
<dbReference type="HOGENOM" id="CLU_101288_0_0_11"/>
<keyword evidence="8" id="KW-1185">Reference proteome</keyword>
<organism evidence="7 8">
    <name type="scientific">Corynebacterium durum F0235</name>
    <dbReference type="NCBI Taxonomy" id="1035195"/>
    <lineage>
        <taxon>Bacteria</taxon>
        <taxon>Bacillati</taxon>
        <taxon>Actinomycetota</taxon>
        <taxon>Actinomycetes</taxon>
        <taxon>Mycobacteriales</taxon>
        <taxon>Corynebacteriaceae</taxon>
        <taxon>Corynebacterium</taxon>
    </lineage>
</organism>
<dbReference type="SUPFAM" id="SSF55729">
    <property type="entry name" value="Acyl-CoA N-acyltransferases (Nat)"/>
    <property type="match status" value="1"/>
</dbReference>
<feature type="domain" description="N-acetyltransferase" evidence="6">
    <location>
        <begin position="46"/>
        <end position="148"/>
    </location>
</feature>
<dbReference type="EMBL" id="AMEM01000037">
    <property type="protein sequence ID" value="EKX88592.1"/>
    <property type="molecule type" value="Genomic_DNA"/>
</dbReference>
<evidence type="ECO:0000313" key="7">
    <source>
        <dbReference type="EMBL" id="EKX88592.1"/>
    </source>
</evidence>
<dbReference type="CDD" id="cd04301">
    <property type="entry name" value="NAT_SF"/>
    <property type="match status" value="1"/>
</dbReference>
<evidence type="ECO:0000256" key="5">
    <source>
        <dbReference type="ARBA" id="ARBA00049880"/>
    </source>
</evidence>
<evidence type="ECO:0000256" key="3">
    <source>
        <dbReference type="ARBA" id="ARBA00022679"/>
    </source>
</evidence>
<reference evidence="7 8" key="1">
    <citation type="submission" date="2012-05" db="EMBL/GenBank/DDBJ databases">
        <authorList>
            <person name="Weinstock G."/>
            <person name="Sodergren E."/>
            <person name="Lobos E.A."/>
            <person name="Fulton L."/>
            <person name="Fulton R."/>
            <person name="Courtney L."/>
            <person name="Fronick C."/>
            <person name="O'Laughlin M."/>
            <person name="Godfrey J."/>
            <person name="Wilson R.M."/>
            <person name="Miner T."/>
            <person name="Farmer C."/>
            <person name="Delehaunty K."/>
            <person name="Cordes M."/>
            <person name="Minx P."/>
            <person name="Tomlinson C."/>
            <person name="Chen J."/>
            <person name="Wollam A."/>
            <person name="Pepin K.H."/>
            <person name="Bhonagiri V."/>
            <person name="Zhang X."/>
            <person name="Suruliraj S."/>
            <person name="Warren W."/>
            <person name="Mitreva M."/>
            <person name="Mardis E.R."/>
            <person name="Wilson R.K."/>
        </authorList>
    </citation>
    <scope>NUCLEOTIDE SEQUENCE [LARGE SCALE GENOMIC DNA]</scope>
    <source>
        <strain evidence="7 8">F0235</strain>
    </source>
</reference>
<proteinExistence type="predicted"/>
<dbReference type="PANTHER" id="PTHR36449:SF1">
    <property type="entry name" value="ACETYLTRANSFERASE"/>
    <property type="match status" value="1"/>
</dbReference>
<gene>
    <name evidence="7" type="ORF">HMPREF9997_02266</name>
</gene>
<keyword evidence="4" id="KW-0012">Acyltransferase</keyword>
<keyword evidence="3" id="KW-0808">Transferase</keyword>
<evidence type="ECO:0000256" key="2">
    <source>
        <dbReference type="ARBA" id="ARBA00022649"/>
    </source>
</evidence>
<comment type="catalytic activity">
    <reaction evidence="5">
        <text>glycyl-tRNA(Gly) + acetyl-CoA = N-acetylglycyl-tRNA(Gly) + CoA + H(+)</text>
        <dbReference type="Rhea" id="RHEA:81867"/>
        <dbReference type="Rhea" id="RHEA-COMP:9683"/>
        <dbReference type="Rhea" id="RHEA-COMP:19766"/>
        <dbReference type="ChEBI" id="CHEBI:15378"/>
        <dbReference type="ChEBI" id="CHEBI:57287"/>
        <dbReference type="ChEBI" id="CHEBI:57288"/>
        <dbReference type="ChEBI" id="CHEBI:78522"/>
        <dbReference type="ChEBI" id="CHEBI:232036"/>
    </reaction>
</comment>
<dbReference type="PANTHER" id="PTHR36449">
    <property type="entry name" value="ACETYLTRANSFERASE-RELATED"/>
    <property type="match status" value="1"/>
</dbReference>
<comment type="caution">
    <text evidence="7">The sequence shown here is derived from an EMBL/GenBank/DDBJ whole genome shotgun (WGS) entry which is preliminary data.</text>
</comment>
<evidence type="ECO:0000313" key="8">
    <source>
        <dbReference type="Proteomes" id="UP000010445"/>
    </source>
</evidence>
<dbReference type="GO" id="GO:0016747">
    <property type="term" value="F:acyltransferase activity, transferring groups other than amino-acyl groups"/>
    <property type="evidence" value="ECO:0007669"/>
    <property type="project" value="InterPro"/>
</dbReference>
<keyword evidence="2" id="KW-1277">Toxin-antitoxin system</keyword>
<dbReference type="InterPro" id="IPR000182">
    <property type="entry name" value="GNAT_dom"/>
</dbReference>
<dbReference type="STRING" id="1035195.HMPREF9997_02266"/>
<dbReference type="Proteomes" id="UP000010445">
    <property type="component" value="Unassembled WGS sequence"/>
</dbReference>
<evidence type="ECO:0000259" key="6">
    <source>
        <dbReference type="Pfam" id="PF13508"/>
    </source>
</evidence>
<dbReference type="AlphaFoldDB" id="L1MBJ0"/>
<sequence>MMPPWSTVELISADHQCDSFTSGVESGIDDWFKKAALNEQLNHRTSTWVCRDDSGKIIAFFSLCTVVCDLSNASKRHQKSLCGQGTTMAPATLLAKMGVHREFQGKGLGRALVLEAFRQATTAADQVACRLLVVDALTDDLVPFYERMFFTRIGQQRRLMMKMSKAREIIRAVDGSN</sequence>
<dbReference type="eggNOG" id="COG0454">
    <property type="taxonomic scope" value="Bacteria"/>
</dbReference>
<dbReference type="InterPro" id="IPR016181">
    <property type="entry name" value="Acyl_CoA_acyltransferase"/>
</dbReference>
<dbReference type="Pfam" id="PF13508">
    <property type="entry name" value="Acetyltransf_7"/>
    <property type="match status" value="1"/>
</dbReference>
<protein>
    <submittedName>
        <fullName evidence="7">Toxin-antitoxin system, toxin component, GNAT domain protein</fullName>
    </submittedName>
</protein>
<evidence type="ECO:0000256" key="1">
    <source>
        <dbReference type="ARBA" id="ARBA00022491"/>
    </source>
</evidence>
<dbReference type="Gene3D" id="3.40.630.30">
    <property type="match status" value="1"/>
</dbReference>
<keyword evidence="1" id="KW-0678">Repressor</keyword>
<name>L1MBJ0_9CORY</name>